<feature type="chain" id="PRO_5003315927" evidence="1">
    <location>
        <begin position="18"/>
        <end position="329"/>
    </location>
</feature>
<feature type="signal peptide" evidence="1">
    <location>
        <begin position="1"/>
        <end position="17"/>
    </location>
</feature>
<gene>
    <name evidence="2" type="ORF">DFA_02067</name>
</gene>
<protein>
    <submittedName>
        <fullName evidence="2">Uncharacterized protein</fullName>
    </submittedName>
</protein>
<organism evidence="2 3">
    <name type="scientific">Cavenderia fasciculata</name>
    <name type="common">Slime mold</name>
    <name type="synonym">Dictyostelium fasciculatum</name>
    <dbReference type="NCBI Taxonomy" id="261658"/>
    <lineage>
        <taxon>Eukaryota</taxon>
        <taxon>Amoebozoa</taxon>
        <taxon>Evosea</taxon>
        <taxon>Eumycetozoa</taxon>
        <taxon>Dictyostelia</taxon>
        <taxon>Acytosteliales</taxon>
        <taxon>Cavenderiaceae</taxon>
        <taxon>Cavenderia</taxon>
    </lineage>
</organism>
<evidence type="ECO:0000313" key="3">
    <source>
        <dbReference type="Proteomes" id="UP000007797"/>
    </source>
</evidence>
<dbReference type="EMBL" id="GL883015">
    <property type="protein sequence ID" value="EGG19280.1"/>
    <property type="molecule type" value="Genomic_DNA"/>
</dbReference>
<evidence type="ECO:0000313" key="2">
    <source>
        <dbReference type="EMBL" id="EGG19280.1"/>
    </source>
</evidence>
<keyword evidence="3" id="KW-1185">Reference proteome</keyword>
<proteinExistence type="predicted"/>
<dbReference type="Proteomes" id="UP000007797">
    <property type="component" value="Unassembled WGS sequence"/>
</dbReference>
<dbReference type="AlphaFoldDB" id="F4PYL4"/>
<dbReference type="GeneID" id="14871300"/>
<keyword evidence="1" id="KW-0732">Signal</keyword>
<evidence type="ECO:0000256" key="1">
    <source>
        <dbReference type="SAM" id="SignalP"/>
    </source>
</evidence>
<dbReference type="RefSeq" id="XP_004357551.1">
    <property type="nucleotide sequence ID" value="XM_004357494.1"/>
</dbReference>
<accession>F4PYL4</accession>
<reference evidence="3" key="1">
    <citation type="journal article" date="2011" name="Genome Res.">
        <title>Phylogeny-wide analysis of social amoeba genomes highlights ancient origins for complex intercellular communication.</title>
        <authorList>
            <person name="Heidel A.J."/>
            <person name="Lawal H.M."/>
            <person name="Felder M."/>
            <person name="Schilde C."/>
            <person name="Helps N.R."/>
            <person name="Tunggal B."/>
            <person name="Rivero F."/>
            <person name="John U."/>
            <person name="Schleicher M."/>
            <person name="Eichinger L."/>
            <person name="Platzer M."/>
            <person name="Noegel A.A."/>
            <person name="Schaap P."/>
            <person name="Gloeckner G."/>
        </authorList>
    </citation>
    <scope>NUCLEOTIDE SEQUENCE [LARGE SCALE GENOMIC DNA]</scope>
    <source>
        <strain evidence="3">SH3</strain>
    </source>
</reference>
<dbReference type="KEGG" id="dfa:DFA_02067"/>
<name>F4PYL4_CACFS</name>
<sequence>MKLLFTFALLFLVGVYSQPTAIQYIQDSYETAGVFNYGVIRLSDGATLDNATFTSEYFSIWGILAVNDTNILTLGSAPSSGNIVSSFSIESKTFTTVYSQPPQGFGFGFGQQPIYWDQNTLTAYVAGLALSNNDGTLAIIPLGFGQDIPNEAISLGVDGSFTTSPIGAYDGSNYYYVYYQTGNTIGLVKYSFSQYTYTSVILTGDNTQVFYGTQQLIYYNNQLYLATLDTNTGVNIATVDFETTQVDIIYKDTSSNKLFKGTIQPFIYDSASGSLIILNPAQDQLYVDIFNLATQKVKSSVIPNTIPQETFYIVPSTATVPFSTVASFQ</sequence>